<name>A0A3S5EGV3_9ACTO</name>
<dbReference type="SMART" id="SM00855">
    <property type="entry name" value="PGAM"/>
    <property type="match status" value="1"/>
</dbReference>
<evidence type="ECO:0000313" key="6">
    <source>
        <dbReference type="Proteomes" id="UP000266895"/>
    </source>
</evidence>
<dbReference type="PANTHER" id="PTHR48100">
    <property type="entry name" value="BROAD-SPECIFICITY PHOSPHATASE YOR283W-RELATED"/>
    <property type="match status" value="1"/>
</dbReference>
<reference evidence="5 6" key="1">
    <citation type="submission" date="2018-12" db="EMBL/GenBank/DDBJ databases">
        <authorList>
            <consortium name="Pathogen Informatics"/>
        </authorList>
    </citation>
    <scope>NUCLEOTIDE SEQUENCE [LARGE SCALE GENOMIC DNA]</scope>
    <source>
        <strain evidence="5 6">NCTC11636</strain>
    </source>
</reference>
<organism evidence="5 6">
    <name type="scientific">Actinomyces howellii</name>
    <dbReference type="NCBI Taxonomy" id="52771"/>
    <lineage>
        <taxon>Bacteria</taxon>
        <taxon>Bacillati</taxon>
        <taxon>Actinomycetota</taxon>
        <taxon>Actinomycetes</taxon>
        <taxon>Actinomycetales</taxon>
        <taxon>Actinomycetaceae</taxon>
        <taxon>Actinomyces</taxon>
    </lineage>
</organism>
<dbReference type="AlphaFoldDB" id="A0A3S5EGV3"/>
<feature type="binding site" evidence="4">
    <location>
        <position position="58"/>
    </location>
    <ligand>
        <name>substrate</name>
    </ligand>
</feature>
<gene>
    <name evidence="5" type="ORF">NCTC11636_00140</name>
</gene>
<dbReference type="OrthoDB" id="4697614at2"/>
<keyword evidence="2" id="KW-0413">Isomerase</keyword>
<dbReference type="InterPro" id="IPR013078">
    <property type="entry name" value="His_Pase_superF_clade-1"/>
</dbReference>
<dbReference type="Pfam" id="PF00300">
    <property type="entry name" value="His_Phos_1"/>
    <property type="match status" value="1"/>
</dbReference>
<feature type="active site" description="Tele-phosphohistidine intermediate" evidence="3">
    <location>
        <position position="9"/>
    </location>
</feature>
<dbReference type="InterPro" id="IPR029033">
    <property type="entry name" value="His_PPase_superfam"/>
</dbReference>
<evidence type="ECO:0000313" key="5">
    <source>
        <dbReference type="EMBL" id="VEG25646.1"/>
    </source>
</evidence>
<keyword evidence="1" id="KW-0324">Glycolysis</keyword>
<dbReference type="GO" id="GO:0005737">
    <property type="term" value="C:cytoplasm"/>
    <property type="evidence" value="ECO:0007669"/>
    <property type="project" value="TreeGrafter"/>
</dbReference>
<feature type="binding site" evidence="4">
    <location>
        <begin position="8"/>
        <end position="15"/>
    </location>
    <ligand>
        <name>substrate</name>
    </ligand>
</feature>
<dbReference type="CDD" id="cd07067">
    <property type="entry name" value="HP_PGM_like"/>
    <property type="match status" value="1"/>
</dbReference>
<evidence type="ECO:0000256" key="4">
    <source>
        <dbReference type="PIRSR" id="PIRSR613078-2"/>
    </source>
</evidence>
<dbReference type="RefSeq" id="WP_126381179.1">
    <property type="nucleotide sequence ID" value="NZ_LR134350.1"/>
</dbReference>
<dbReference type="Proteomes" id="UP000266895">
    <property type="component" value="Chromosome"/>
</dbReference>
<proteinExistence type="predicted"/>
<keyword evidence="6" id="KW-1185">Reference proteome</keyword>
<dbReference type="InterPro" id="IPR050275">
    <property type="entry name" value="PGM_Phosphatase"/>
</dbReference>
<feature type="active site" description="Proton donor/acceptor" evidence="3">
    <location>
        <position position="82"/>
    </location>
</feature>
<dbReference type="EMBL" id="LR134350">
    <property type="protein sequence ID" value="VEG25646.1"/>
    <property type="molecule type" value="Genomic_DNA"/>
</dbReference>
<dbReference type="GO" id="GO:0016791">
    <property type="term" value="F:phosphatase activity"/>
    <property type="evidence" value="ECO:0007669"/>
    <property type="project" value="TreeGrafter"/>
</dbReference>
<dbReference type="Gene3D" id="3.40.50.1240">
    <property type="entry name" value="Phosphoglycerate mutase-like"/>
    <property type="match status" value="1"/>
</dbReference>
<dbReference type="PANTHER" id="PTHR48100:SF1">
    <property type="entry name" value="HISTIDINE PHOSPHATASE FAMILY PROTEIN-RELATED"/>
    <property type="match status" value="1"/>
</dbReference>
<dbReference type="PROSITE" id="PS00175">
    <property type="entry name" value="PG_MUTASE"/>
    <property type="match status" value="1"/>
</dbReference>
<dbReference type="SUPFAM" id="SSF53254">
    <property type="entry name" value="Phosphoglycerate mutase-like"/>
    <property type="match status" value="1"/>
</dbReference>
<evidence type="ECO:0000256" key="1">
    <source>
        <dbReference type="ARBA" id="ARBA00023152"/>
    </source>
</evidence>
<dbReference type="KEGG" id="ahw:NCTC11636_00140"/>
<sequence>MTRLVLWRHGQTDYNAQGRIQGRVDIPLNEAGLAQARAAAPAIEGLEPVRIVSSPLARARQTAEVLSEAAGIDVETDEDLIERAFGAFEGMTRAEMKARLPREYRAWRAGLDPESIGVEPRDVAARRVGGALERVAERSGEATVVVVAHGAALTLGTTHLLGMEPTDWFGLRGMDNGRHAILSSGDRPPGWSLLGWNLG</sequence>
<accession>A0A3S5EGV3</accession>
<dbReference type="InterPro" id="IPR001345">
    <property type="entry name" value="PG/BPGM_mutase_AS"/>
</dbReference>
<evidence type="ECO:0000256" key="2">
    <source>
        <dbReference type="ARBA" id="ARBA00023235"/>
    </source>
</evidence>
<evidence type="ECO:0000256" key="3">
    <source>
        <dbReference type="PIRSR" id="PIRSR613078-1"/>
    </source>
</evidence>
<protein>
    <submittedName>
        <fullName evidence="5">Phosphoglyceromutase</fullName>
    </submittedName>
</protein>